<comment type="similarity">
    <text evidence="1">Belongs to the bacterial solute-binding protein 1 family.</text>
</comment>
<reference evidence="5 6" key="1">
    <citation type="submission" date="2018-11" db="EMBL/GenBank/DDBJ databases">
        <title>Complete genome sequencing of the Actinobacteria Serinibacter sp. K3-2.</title>
        <authorList>
            <person name="Rakitin A.L."/>
            <person name="Beletsky A.V."/>
            <person name="Mardanov A.V."/>
            <person name="Ravin N.V."/>
            <person name="Gromova A.S."/>
            <person name="Filippova S.N."/>
            <person name="Gal'Chenko V.F."/>
        </authorList>
    </citation>
    <scope>NUCLEOTIDE SEQUENCE [LARGE SCALE GENOMIC DNA]</scope>
    <source>
        <strain evidence="5 6">K3-2</strain>
    </source>
</reference>
<dbReference type="InterPro" id="IPR006059">
    <property type="entry name" value="SBP"/>
</dbReference>
<dbReference type="GO" id="GO:1901982">
    <property type="term" value="F:maltose binding"/>
    <property type="evidence" value="ECO:0007669"/>
    <property type="project" value="TreeGrafter"/>
</dbReference>
<comment type="caution">
    <text evidence="5">The sequence shown here is derived from an EMBL/GenBank/DDBJ whole genome shotgun (WGS) entry which is preliminary data.</text>
</comment>
<dbReference type="PANTHER" id="PTHR30061:SF50">
    <property type="entry name" value="MALTOSE_MALTODEXTRIN-BINDING PERIPLASMIC PROTEIN"/>
    <property type="match status" value="1"/>
</dbReference>
<feature type="signal peptide" evidence="4">
    <location>
        <begin position="1"/>
        <end position="22"/>
    </location>
</feature>
<dbReference type="SUPFAM" id="SSF53850">
    <property type="entry name" value="Periplasmic binding protein-like II"/>
    <property type="match status" value="1"/>
</dbReference>
<dbReference type="GO" id="GO:0042956">
    <property type="term" value="P:maltodextrin transmembrane transport"/>
    <property type="evidence" value="ECO:0007669"/>
    <property type="project" value="TreeGrafter"/>
</dbReference>
<accession>A0A4Z1E3S4</accession>
<dbReference type="CDD" id="cd13585">
    <property type="entry name" value="PBP2_TMBP_like"/>
    <property type="match status" value="1"/>
</dbReference>
<evidence type="ECO:0000256" key="1">
    <source>
        <dbReference type="ARBA" id="ARBA00008520"/>
    </source>
</evidence>
<sequence length="440" mass="46254">MIRNRGAAVVAGAFALTLALSACQQGSSTSGEGGGGDGGSSAADGDAVTLTFQSLAGQEATIAETQRLVDEWNTANPDVQVEIVPAAWDGVYDKLVTQFNGGSAPDVIHFEAAGIRPFAVDGYLADLTDYISEDLRSGISDGVWESVTVDDAIVAYPTMMQSYMVFANTDLLEAAGVEVPTGDTMTWDQLREIARATTRDGVYGLGWGLKSPTATVMSLGLGNDGTFFSGEGTDVEIEVGDAELAVPLAINEMATTDASIQPVSLTQSGSEVLPSFYGGQVAMTVQGSFQATNIAADAPEGFNWTVLPPLEGSASSAQSANPQTFSVNVDSEHVEESAAFIEYLMEPENLAALNYADALIPTSEQAREALAGLTADQPGWDQILASGENLTAPAFLKVDLYQQWNETVATPALQRYLAGEIDLEALRSEMTDGWSQVNRG</sequence>
<dbReference type="Proteomes" id="UP000297318">
    <property type="component" value="Unassembled WGS sequence"/>
</dbReference>
<dbReference type="GO" id="GO:0055052">
    <property type="term" value="C:ATP-binding cassette (ABC) transporter complex, substrate-binding subunit-containing"/>
    <property type="evidence" value="ECO:0007669"/>
    <property type="project" value="TreeGrafter"/>
</dbReference>
<feature type="chain" id="PRO_5038949981" evidence="4">
    <location>
        <begin position="23"/>
        <end position="440"/>
    </location>
</feature>
<organism evidence="5 6">
    <name type="scientific">Serinibacter arcticus</name>
    <dbReference type="NCBI Taxonomy" id="1655435"/>
    <lineage>
        <taxon>Bacteria</taxon>
        <taxon>Bacillati</taxon>
        <taxon>Actinomycetota</taxon>
        <taxon>Actinomycetes</taxon>
        <taxon>Micrococcales</taxon>
        <taxon>Beutenbergiaceae</taxon>
        <taxon>Serinibacter</taxon>
    </lineage>
</organism>
<keyword evidence="3 4" id="KW-0732">Signal</keyword>
<dbReference type="Gene3D" id="3.40.190.10">
    <property type="entry name" value="Periplasmic binding protein-like II"/>
    <property type="match status" value="1"/>
</dbReference>
<evidence type="ECO:0000256" key="3">
    <source>
        <dbReference type="ARBA" id="ARBA00022729"/>
    </source>
</evidence>
<dbReference type="AlphaFoldDB" id="A0A4Z1E3S4"/>
<dbReference type="Pfam" id="PF01547">
    <property type="entry name" value="SBP_bac_1"/>
    <property type="match status" value="1"/>
</dbReference>
<dbReference type="PROSITE" id="PS51257">
    <property type="entry name" value="PROKAR_LIPOPROTEIN"/>
    <property type="match status" value="1"/>
</dbReference>
<protein>
    <submittedName>
        <fullName evidence="5">N-Acetyl-D-glucosamine ABC transport system, sugar-binding protein</fullName>
    </submittedName>
</protein>
<dbReference type="PANTHER" id="PTHR30061">
    <property type="entry name" value="MALTOSE-BINDING PERIPLASMIC PROTEIN"/>
    <property type="match status" value="1"/>
</dbReference>
<dbReference type="RefSeq" id="WP_135848820.1">
    <property type="nucleotide sequence ID" value="NZ_RHPJ01000001.1"/>
</dbReference>
<keyword evidence="6" id="KW-1185">Reference proteome</keyword>
<name>A0A4Z1E3S4_9MICO</name>
<dbReference type="OrthoDB" id="7918484at2"/>
<evidence type="ECO:0000256" key="4">
    <source>
        <dbReference type="SAM" id="SignalP"/>
    </source>
</evidence>
<keyword evidence="2" id="KW-0813">Transport</keyword>
<evidence type="ECO:0000313" key="5">
    <source>
        <dbReference type="EMBL" id="TGO06664.1"/>
    </source>
</evidence>
<gene>
    <name evidence="5" type="ORF">SERN_0856</name>
</gene>
<evidence type="ECO:0000256" key="2">
    <source>
        <dbReference type="ARBA" id="ARBA00022448"/>
    </source>
</evidence>
<dbReference type="EMBL" id="RHPJ01000001">
    <property type="protein sequence ID" value="TGO06664.1"/>
    <property type="molecule type" value="Genomic_DNA"/>
</dbReference>
<proteinExistence type="inferred from homology"/>
<dbReference type="GO" id="GO:0015768">
    <property type="term" value="P:maltose transport"/>
    <property type="evidence" value="ECO:0007669"/>
    <property type="project" value="TreeGrafter"/>
</dbReference>
<evidence type="ECO:0000313" key="6">
    <source>
        <dbReference type="Proteomes" id="UP000297318"/>
    </source>
</evidence>